<feature type="domain" description="HTH myb-type" evidence="8">
    <location>
        <begin position="266"/>
        <end position="316"/>
    </location>
</feature>
<comment type="subcellular location">
    <subcellularLocation>
        <location evidence="1">Nucleus</location>
    </subcellularLocation>
</comment>
<dbReference type="OrthoDB" id="2143914at2759"/>
<accession>A0A9Q0JFV6</accession>
<evidence type="ECO:0000313" key="10">
    <source>
        <dbReference type="Proteomes" id="UP001141552"/>
    </source>
</evidence>
<organism evidence="9 10">
    <name type="scientific">Turnera subulata</name>
    <dbReference type="NCBI Taxonomy" id="218843"/>
    <lineage>
        <taxon>Eukaryota</taxon>
        <taxon>Viridiplantae</taxon>
        <taxon>Streptophyta</taxon>
        <taxon>Embryophyta</taxon>
        <taxon>Tracheophyta</taxon>
        <taxon>Spermatophyta</taxon>
        <taxon>Magnoliopsida</taxon>
        <taxon>eudicotyledons</taxon>
        <taxon>Gunneridae</taxon>
        <taxon>Pentapetalae</taxon>
        <taxon>rosids</taxon>
        <taxon>fabids</taxon>
        <taxon>Malpighiales</taxon>
        <taxon>Passifloraceae</taxon>
        <taxon>Turnera</taxon>
    </lineage>
</organism>
<feature type="domain" description="Myb-like" evidence="7">
    <location>
        <begin position="262"/>
        <end position="312"/>
    </location>
</feature>
<protein>
    <submittedName>
        <fullName evidence="9">Uncharacterized protein</fullName>
    </submittedName>
</protein>
<dbReference type="PANTHER" id="PTHR45614">
    <property type="entry name" value="MYB PROTEIN-RELATED"/>
    <property type="match status" value="1"/>
</dbReference>
<keyword evidence="3" id="KW-0804">Transcription</keyword>
<dbReference type="FunFam" id="1.10.10.60:FF:000010">
    <property type="entry name" value="Transcriptional activator Myb isoform A"/>
    <property type="match status" value="1"/>
</dbReference>
<dbReference type="GO" id="GO:0005634">
    <property type="term" value="C:nucleus"/>
    <property type="evidence" value="ECO:0007669"/>
    <property type="project" value="UniProtKB-SubCell"/>
</dbReference>
<reference evidence="9" key="2">
    <citation type="journal article" date="2023" name="Plants (Basel)">
        <title>Annotation of the Turnera subulata (Passifloraceae) Draft Genome Reveals the S-Locus Evolved after the Divergence of Turneroideae from Passifloroideae in a Stepwise Manner.</title>
        <authorList>
            <person name="Henning P.M."/>
            <person name="Roalson E.H."/>
            <person name="Mir W."/>
            <person name="McCubbin A.G."/>
            <person name="Shore J.S."/>
        </authorList>
    </citation>
    <scope>NUCLEOTIDE SEQUENCE</scope>
    <source>
        <strain evidence="9">F60SS</strain>
    </source>
</reference>
<dbReference type="CDD" id="cd00167">
    <property type="entry name" value="SANT"/>
    <property type="match status" value="2"/>
</dbReference>
<reference evidence="9" key="1">
    <citation type="submission" date="2022-02" db="EMBL/GenBank/DDBJ databases">
        <authorList>
            <person name="Henning P.M."/>
            <person name="McCubbin A.G."/>
            <person name="Shore J.S."/>
        </authorList>
    </citation>
    <scope>NUCLEOTIDE SEQUENCE</scope>
    <source>
        <strain evidence="9">F60SS</strain>
        <tissue evidence="9">Leaves</tissue>
    </source>
</reference>
<dbReference type="AlphaFoldDB" id="A0A9Q0JFV6"/>
<gene>
    <name evidence="9" type="ORF">Tsubulata_002960</name>
</gene>
<dbReference type="GO" id="GO:0000981">
    <property type="term" value="F:DNA-binding transcription factor activity, RNA polymerase II-specific"/>
    <property type="evidence" value="ECO:0007669"/>
    <property type="project" value="TreeGrafter"/>
</dbReference>
<dbReference type="FunFam" id="1.10.10.60:FF:000381">
    <property type="entry name" value="Transcription factor MYB119"/>
    <property type="match status" value="1"/>
</dbReference>
<feature type="domain" description="HTH myb-type" evidence="8">
    <location>
        <begin position="210"/>
        <end position="265"/>
    </location>
</feature>
<evidence type="ECO:0000256" key="5">
    <source>
        <dbReference type="ARBA" id="ARBA00023242"/>
    </source>
</evidence>
<dbReference type="InterPro" id="IPR009057">
    <property type="entry name" value="Homeodomain-like_sf"/>
</dbReference>
<dbReference type="GO" id="GO:0000978">
    <property type="term" value="F:RNA polymerase II cis-regulatory region sequence-specific DNA binding"/>
    <property type="evidence" value="ECO:0007669"/>
    <property type="project" value="TreeGrafter"/>
</dbReference>
<keyword evidence="5" id="KW-0539">Nucleus</keyword>
<dbReference type="SMART" id="SM00717">
    <property type="entry name" value="SANT"/>
    <property type="match status" value="2"/>
</dbReference>
<dbReference type="PROSITE" id="PS51294">
    <property type="entry name" value="HTH_MYB"/>
    <property type="match status" value="2"/>
</dbReference>
<evidence type="ECO:0000259" key="7">
    <source>
        <dbReference type="PROSITE" id="PS50090"/>
    </source>
</evidence>
<keyword evidence="2" id="KW-0677">Repeat</keyword>
<dbReference type="InterPro" id="IPR050560">
    <property type="entry name" value="MYB_TF"/>
</dbReference>
<dbReference type="Gene3D" id="1.10.10.60">
    <property type="entry name" value="Homeodomain-like"/>
    <property type="match status" value="2"/>
</dbReference>
<dbReference type="Pfam" id="PF13921">
    <property type="entry name" value="Myb_DNA-bind_6"/>
    <property type="match status" value="1"/>
</dbReference>
<dbReference type="InterPro" id="IPR001005">
    <property type="entry name" value="SANT/Myb"/>
</dbReference>
<sequence>MERFVNRETHHVNPQIFIPETCTNKPPYIMKEEFLFDHEAATATSKGGYLHEFQHLDNQFHGIGSSSSTNPMFGVQTGSSNYDPFDAFPYGSSSTSMEFYDQYYEKKPFAFIADHGPRGSNVMDNFQSEGTVGGGYNLMNHHLPQRNSITPNIDIVGSSFNLQEMKPLSNYGVPDEVSSATHKHDYFKRDGASKNRLLNPTRKSWKGRKKSNVVKGQWTIDEDRLLIQLVEQYGVRKWSHIAQMLPGRIGKQCRERWHNHLRPDIKKDTWTDEEDKILIQAHTEIGNKWAEIAKRLPGRTENSIKNHWNATKRRQFSKRKCRSKYPRGTLLQEYIKSLNLDATSSGRSSKGKASNAGDNSVEAANPTVKSPNESKPLVAYENDQLVPDYDFSEVPDFEFDDKIFQDGCSIDNILNEMPGASLGEKKSFGMDVPAAEDVTPPCREFGAKEEIDLMEMISQAKM</sequence>
<name>A0A9Q0JFV6_9ROSI</name>
<feature type="compositionally biased region" description="Polar residues" evidence="6">
    <location>
        <begin position="342"/>
        <end position="358"/>
    </location>
</feature>
<evidence type="ECO:0000256" key="3">
    <source>
        <dbReference type="ARBA" id="ARBA00023015"/>
    </source>
</evidence>
<evidence type="ECO:0000256" key="2">
    <source>
        <dbReference type="ARBA" id="ARBA00022737"/>
    </source>
</evidence>
<proteinExistence type="predicted"/>
<feature type="region of interest" description="Disordered" evidence="6">
    <location>
        <begin position="342"/>
        <end position="376"/>
    </location>
</feature>
<evidence type="ECO:0000256" key="6">
    <source>
        <dbReference type="SAM" id="MobiDB-lite"/>
    </source>
</evidence>
<evidence type="ECO:0000313" key="9">
    <source>
        <dbReference type="EMBL" id="KAJ4840208.1"/>
    </source>
</evidence>
<dbReference type="Proteomes" id="UP001141552">
    <property type="component" value="Unassembled WGS sequence"/>
</dbReference>
<keyword evidence="3" id="KW-0805">Transcription regulation</keyword>
<evidence type="ECO:0000259" key="8">
    <source>
        <dbReference type="PROSITE" id="PS51294"/>
    </source>
</evidence>
<feature type="domain" description="Myb-like" evidence="7">
    <location>
        <begin position="210"/>
        <end position="261"/>
    </location>
</feature>
<evidence type="ECO:0000256" key="1">
    <source>
        <dbReference type="ARBA" id="ARBA00004123"/>
    </source>
</evidence>
<dbReference type="PANTHER" id="PTHR45614:SF285">
    <property type="entry name" value="TRANSCRIPTION FACTOR MYB98"/>
    <property type="match status" value="1"/>
</dbReference>
<keyword evidence="4" id="KW-0238">DNA-binding</keyword>
<dbReference type="PROSITE" id="PS50090">
    <property type="entry name" value="MYB_LIKE"/>
    <property type="match status" value="2"/>
</dbReference>
<dbReference type="EMBL" id="JAKUCV010003092">
    <property type="protein sequence ID" value="KAJ4840208.1"/>
    <property type="molecule type" value="Genomic_DNA"/>
</dbReference>
<evidence type="ECO:0000256" key="4">
    <source>
        <dbReference type="ARBA" id="ARBA00023125"/>
    </source>
</evidence>
<keyword evidence="10" id="KW-1185">Reference proteome</keyword>
<dbReference type="SUPFAM" id="SSF46689">
    <property type="entry name" value="Homeodomain-like"/>
    <property type="match status" value="1"/>
</dbReference>
<comment type="caution">
    <text evidence="9">The sequence shown here is derived from an EMBL/GenBank/DDBJ whole genome shotgun (WGS) entry which is preliminary data.</text>
</comment>
<dbReference type="InterPro" id="IPR017930">
    <property type="entry name" value="Myb_dom"/>
</dbReference>